<name>A0A0B6Z877_9EUPU</name>
<evidence type="ECO:0000313" key="2">
    <source>
        <dbReference type="EMBL" id="CEK64146.1"/>
    </source>
</evidence>
<dbReference type="EMBL" id="HACG01017281">
    <property type="protein sequence ID" value="CEK64146.1"/>
    <property type="molecule type" value="Transcribed_RNA"/>
</dbReference>
<dbReference type="AlphaFoldDB" id="A0A0B6Z877"/>
<gene>
    <name evidence="2" type="primary">ORF50740</name>
</gene>
<feature type="region of interest" description="Disordered" evidence="1">
    <location>
        <begin position="63"/>
        <end position="89"/>
    </location>
</feature>
<sequence>MLIAIAEQVESEKNVSNKNYASTQHQDVLHSRQSGQRKCQHAKRMTEDERKYYKNTSTCKAKEKRKQKCPPALGVRRSSRAKKSVLYFY</sequence>
<evidence type="ECO:0000256" key="1">
    <source>
        <dbReference type="SAM" id="MobiDB-lite"/>
    </source>
</evidence>
<protein>
    <submittedName>
        <fullName evidence="2">Uncharacterized protein</fullName>
    </submittedName>
</protein>
<reference evidence="2" key="1">
    <citation type="submission" date="2014-12" db="EMBL/GenBank/DDBJ databases">
        <title>Insight into the proteome of Arion vulgaris.</title>
        <authorList>
            <person name="Aradska J."/>
            <person name="Bulat T."/>
            <person name="Smidak R."/>
            <person name="Sarate P."/>
            <person name="Gangsoo J."/>
            <person name="Sialana F."/>
            <person name="Bilban M."/>
            <person name="Lubec G."/>
        </authorList>
    </citation>
    <scope>NUCLEOTIDE SEQUENCE</scope>
    <source>
        <tissue evidence="2">Skin</tissue>
    </source>
</reference>
<proteinExistence type="predicted"/>
<feature type="compositionally biased region" description="Polar residues" evidence="1">
    <location>
        <begin position="16"/>
        <end position="37"/>
    </location>
</feature>
<feature type="region of interest" description="Disordered" evidence="1">
    <location>
        <begin position="13"/>
        <end position="45"/>
    </location>
</feature>
<accession>A0A0B6Z877</accession>
<organism evidence="2">
    <name type="scientific">Arion vulgaris</name>
    <dbReference type="NCBI Taxonomy" id="1028688"/>
    <lineage>
        <taxon>Eukaryota</taxon>
        <taxon>Metazoa</taxon>
        <taxon>Spiralia</taxon>
        <taxon>Lophotrochozoa</taxon>
        <taxon>Mollusca</taxon>
        <taxon>Gastropoda</taxon>
        <taxon>Heterobranchia</taxon>
        <taxon>Euthyneura</taxon>
        <taxon>Panpulmonata</taxon>
        <taxon>Eupulmonata</taxon>
        <taxon>Stylommatophora</taxon>
        <taxon>Helicina</taxon>
        <taxon>Arionoidea</taxon>
        <taxon>Arionidae</taxon>
        <taxon>Arion</taxon>
    </lineage>
</organism>